<evidence type="ECO:0000256" key="10">
    <source>
        <dbReference type="ARBA" id="ARBA00022840"/>
    </source>
</evidence>
<evidence type="ECO:0000256" key="3">
    <source>
        <dbReference type="ARBA" id="ARBA00012438"/>
    </source>
</evidence>
<organism evidence="16 17">
    <name type="scientific">Shewanella septentrionalis</name>
    <dbReference type="NCBI Taxonomy" id="2952223"/>
    <lineage>
        <taxon>Bacteria</taxon>
        <taxon>Pseudomonadati</taxon>
        <taxon>Pseudomonadota</taxon>
        <taxon>Gammaproteobacteria</taxon>
        <taxon>Alteromonadales</taxon>
        <taxon>Shewanellaceae</taxon>
        <taxon>Shewanella</taxon>
    </lineage>
</organism>
<keyword evidence="4" id="KW-1003">Cell membrane</keyword>
<dbReference type="SMART" id="SM00388">
    <property type="entry name" value="HisKA"/>
    <property type="match status" value="1"/>
</dbReference>
<dbReference type="PANTHER" id="PTHR45528:SF1">
    <property type="entry name" value="SENSOR HISTIDINE KINASE CPXA"/>
    <property type="match status" value="1"/>
</dbReference>
<keyword evidence="11 14" id="KW-1133">Transmembrane helix</keyword>
<keyword evidence="12" id="KW-0902">Two-component regulatory system</keyword>
<proteinExistence type="predicted"/>
<evidence type="ECO:0000313" key="17">
    <source>
        <dbReference type="Proteomes" id="UP001155604"/>
    </source>
</evidence>
<feature type="transmembrane region" description="Helical" evidence="14">
    <location>
        <begin position="12"/>
        <end position="33"/>
    </location>
</feature>
<dbReference type="Gene3D" id="3.30.565.10">
    <property type="entry name" value="Histidine kinase-like ATPase, C-terminal domain"/>
    <property type="match status" value="1"/>
</dbReference>
<evidence type="ECO:0000256" key="5">
    <source>
        <dbReference type="ARBA" id="ARBA00022553"/>
    </source>
</evidence>
<evidence type="ECO:0000256" key="13">
    <source>
        <dbReference type="ARBA" id="ARBA00023136"/>
    </source>
</evidence>
<evidence type="ECO:0000256" key="11">
    <source>
        <dbReference type="ARBA" id="ARBA00022989"/>
    </source>
</evidence>
<evidence type="ECO:0000256" key="7">
    <source>
        <dbReference type="ARBA" id="ARBA00022692"/>
    </source>
</evidence>
<evidence type="ECO:0000256" key="6">
    <source>
        <dbReference type="ARBA" id="ARBA00022679"/>
    </source>
</evidence>
<dbReference type="EC" id="2.7.13.3" evidence="3"/>
<dbReference type="CDD" id="cd00082">
    <property type="entry name" value="HisKA"/>
    <property type="match status" value="1"/>
</dbReference>
<name>A0A9X2WTL9_9GAMM</name>
<evidence type="ECO:0000256" key="2">
    <source>
        <dbReference type="ARBA" id="ARBA00004651"/>
    </source>
</evidence>
<keyword evidence="10" id="KW-0067">ATP-binding</keyword>
<evidence type="ECO:0000256" key="9">
    <source>
        <dbReference type="ARBA" id="ARBA00022777"/>
    </source>
</evidence>
<dbReference type="EMBL" id="JAMTCC010000010">
    <property type="protein sequence ID" value="MCT7945246.1"/>
    <property type="molecule type" value="Genomic_DNA"/>
</dbReference>
<sequence length="416" mass="46592">MQAPKLSLKRSYQVWGVIFLLITLGINSFIPLCMMCAGMISMHEVTIHNAGQAAESLLTMAEHAQPQKQLLNQPILKTDNLTVYLNWSDIPPLIRQLSNDEVLTDANTILYEHAEGPFVDALSVYYTQSGQPLYVWLQYSVTHDLQFAPKNMTAILLLVLITFCASAGLAFYMQSKVITPVHQISHAIKQHDWEGGGKLSLPKQEYAELKAIVDALDNSILQLQEAQQRELNFLRFASHELRTPVAICQSSFEILALQQGELTGPTLYASQATNQMKSLIETLLWLTNKECSSLEKENVALSPLLASIIDEQQRVHGHEQKIQLFSDDTCLPVQLHPLKIILSNLLRNSIEHGGMDISITQDGYYVEITNSYNSNGRHGFGLGLLLVKRLANQLGWIFTSSSKNNLFTARLEMSNN</sequence>
<dbReference type="GO" id="GO:0000155">
    <property type="term" value="F:phosphorelay sensor kinase activity"/>
    <property type="evidence" value="ECO:0007669"/>
    <property type="project" value="InterPro"/>
</dbReference>
<dbReference type="InterPro" id="IPR003661">
    <property type="entry name" value="HisK_dim/P_dom"/>
</dbReference>
<dbReference type="GO" id="GO:0005524">
    <property type="term" value="F:ATP binding"/>
    <property type="evidence" value="ECO:0007669"/>
    <property type="project" value="UniProtKB-KW"/>
</dbReference>
<keyword evidence="8" id="KW-0547">Nucleotide-binding</keyword>
<keyword evidence="6" id="KW-0808">Transferase</keyword>
<evidence type="ECO:0000256" key="14">
    <source>
        <dbReference type="SAM" id="Phobius"/>
    </source>
</evidence>
<keyword evidence="17" id="KW-1185">Reference proteome</keyword>
<comment type="caution">
    <text evidence="16">The sequence shown here is derived from an EMBL/GenBank/DDBJ whole genome shotgun (WGS) entry which is preliminary data.</text>
</comment>
<dbReference type="InterPro" id="IPR036890">
    <property type="entry name" value="HATPase_C_sf"/>
</dbReference>
<evidence type="ECO:0000256" key="8">
    <source>
        <dbReference type="ARBA" id="ARBA00022741"/>
    </source>
</evidence>
<dbReference type="AlphaFoldDB" id="A0A9X2WTL9"/>
<keyword evidence="13 14" id="KW-0472">Membrane</keyword>
<dbReference type="GO" id="GO:0005886">
    <property type="term" value="C:plasma membrane"/>
    <property type="evidence" value="ECO:0007669"/>
    <property type="project" value="UniProtKB-SubCell"/>
</dbReference>
<dbReference type="Gene3D" id="1.10.287.130">
    <property type="match status" value="1"/>
</dbReference>
<dbReference type="InterPro" id="IPR036097">
    <property type="entry name" value="HisK_dim/P_sf"/>
</dbReference>
<dbReference type="Proteomes" id="UP001155604">
    <property type="component" value="Unassembled WGS sequence"/>
</dbReference>
<dbReference type="SUPFAM" id="SSF47384">
    <property type="entry name" value="Homodimeric domain of signal transducing histidine kinase"/>
    <property type="match status" value="1"/>
</dbReference>
<comment type="subcellular location">
    <subcellularLocation>
        <location evidence="2">Cell membrane</location>
        <topology evidence="2">Multi-pass membrane protein</topology>
    </subcellularLocation>
</comment>
<dbReference type="InterPro" id="IPR050398">
    <property type="entry name" value="HssS/ArlS-like"/>
</dbReference>
<feature type="domain" description="Signal transduction histidine kinase dimerisation/phosphoacceptor" evidence="15">
    <location>
        <begin position="229"/>
        <end position="292"/>
    </location>
</feature>
<keyword evidence="7 14" id="KW-0812">Transmembrane</keyword>
<evidence type="ECO:0000313" key="16">
    <source>
        <dbReference type="EMBL" id="MCT7945246.1"/>
    </source>
</evidence>
<reference evidence="16" key="1">
    <citation type="journal article" date="2023" name="Int. J. Syst. Evol. Microbiol.">
        <title>&lt;i&gt;Shewanella septentrionalis&lt;/i&gt; sp. nov. and &lt;i&gt;Shewanella holmiensis&lt;/i&gt; sp. nov., isolated from Baltic Sea water and sediments.</title>
        <authorList>
            <person name="Martin-Rodriguez A.J."/>
            <person name="Thorell K."/>
            <person name="Joffre E."/>
            <person name="Jensie-Markopoulos S."/>
            <person name="Moore E.R.B."/>
            <person name="Sjoling A."/>
        </authorList>
    </citation>
    <scope>NUCLEOTIDE SEQUENCE</scope>
    <source>
        <strain evidence="16">SP1W3</strain>
    </source>
</reference>
<evidence type="ECO:0000256" key="1">
    <source>
        <dbReference type="ARBA" id="ARBA00000085"/>
    </source>
</evidence>
<dbReference type="RefSeq" id="WP_261272331.1">
    <property type="nucleotide sequence ID" value="NZ_JAMTCC010000010.1"/>
</dbReference>
<keyword evidence="5" id="KW-0597">Phosphoprotein</keyword>
<protein>
    <recommendedName>
        <fullName evidence="3">histidine kinase</fullName>
        <ecNumber evidence="3">2.7.13.3</ecNumber>
    </recommendedName>
</protein>
<evidence type="ECO:0000256" key="12">
    <source>
        <dbReference type="ARBA" id="ARBA00023012"/>
    </source>
</evidence>
<comment type="catalytic activity">
    <reaction evidence="1">
        <text>ATP + protein L-histidine = ADP + protein N-phospho-L-histidine.</text>
        <dbReference type="EC" id="2.7.13.3"/>
    </reaction>
</comment>
<evidence type="ECO:0000259" key="15">
    <source>
        <dbReference type="SMART" id="SM00388"/>
    </source>
</evidence>
<keyword evidence="9 16" id="KW-0418">Kinase</keyword>
<accession>A0A9X2WTL9</accession>
<evidence type="ECO:0000256" key="4">
    <source>
        <dbReference type="ARBA" id="ARBA00022475"/>
    </source>
</evidence>
<dbReference type="PANTHER" id="PTHR45528">
    <property type="entry name" value="SENSOR HISTIDINE KINASE CPXA"/>
    <property type="match status" value="1"/>
</dbReference>
<feature type="transmembrane region" description="Helical" evidence="14">
    <location>
        <begin position="154"/>
        <end position="173"/>
    </location>
</feature>
<dbReference type="SUPFAM" id="SSF55874">
    <property type="entry name" value="ATPase domain of HSP90 chaperone/DNA topoisomerase II/histidine kinase"/>
    <property type="match status" value="1"/>
</dbReference>
<gene>
    <name evidence="16" type="ORF">NE536_07655</name>
</gene>